<reference evidence="2 3" key="1">
    <citation type="submission" date="2018-01" db="EMBL/GenBank/DDBJ databases">
        <title>Whole genome sequencing of Histamine producing bacteria.</title>
        <authorList>
            <person name="Butler K."/>
        </authorList>
    </citation>
    <scope>NUCLEOTIDE SEQUENCE [LARGE SCALE GENOMIC DNA]</scope>
    <source>
        <strain evidence="2 3">DSM 100436</strain>
    </source>
</reference>
<accession>A0A2T3P0A1</accession>
<evidence type="ECO:0000313" key="3">
    <source>
        <dbReference type="Proteomes" id="UP000241771"/>
    </source>
</evidence>
<comment type="caution">
    <text evidence="2">The sequence shown here is derived from an EMBL/GenBank/DDBJ whole genome shotgun (WGS) entry which is preliminary data.</text>
</comment>
<dbReference type="Proteomes" id="UP000241771">
    <property type="component" value="Unassembled WGS sequence"/>
</dbReference>
<sequence>MLDFANSRVLKAKQAKATTASNIIKDVILGDLVELYSPAEVELLQQAQQLIEGGKTRVQCLKEKRQQEERQREAVEKGLHEKAYTQAMAALDNMPLSELYILSVCFSYSSSSAIELVQDYDHQHYLASVRGWLDTESHDEIHIEQSPEEVREEWQRGIAKAAVEAISWPCLKYHRDYQDQVVSYMEPKGIAEDFPHSIYNDVIENNQSRLSEACLTVLQAIAAYENNAAAVREILAGFSQ</sequence>
<protein>
    <submittedName>
        <fullName evidence="2">Uncharacterized protein</fullName>
    </submittedName>
</protein>
<keyword evidence="1" id="KW-0175">Coiled coil</keyword>
<feature type="coiled-coil region" evidence="1">
    <location>
        <begin position="44"/>
        <end position="78"/>
    </location>
</feature>
<gene>
    <name evidence="2" type="ORF">C9I98_01435</name>
</gene>
<evidence type="ECO:0000313" key="2">
    <source>
        <dbReference type="EMBL" id="PSW21954.1"/>
    </source>
</evidence>
<dbReference type="RefSeq" id="WP_036816512.1">
    <property type="nucleotide sequence ID" value="NZ_JGVO01000033.1"/>
</dbReference>
<dbReference type="EMBL" id="PYMA01000001">
    <property type="protein sequence ID" value="PSW21954.1"/>
    <property type="molecule type" value="Genomic_DNA"/>
</dbReference>
<organism evidence="2 3">
    <name type="scientific">Photobacterium sanctipauli</name>
    <dbReference type="NCBI Taxonomy" id="1342794"/>
    <lineage>
        <taxon>Bacteria</taxon>
        <taxon>Pseudomonadati</taxon>
        <taxon>Pseudomonadota</taxon>
        <taxon>Gammaproteobacteria</taxon>
        <taxon>Vibrionales</taxon>
        <taxon>Vibrionaceae</taxon>
        <taxon>Photobacterium</taxon>
    </lineage>
</organism>
<keyword evidence="3" id="KW-1185">Reference proteome</keyword>
<proteinExistence type="predicted"/>
<dbReference type="AlphaFoldDB" id="A0A2T3P0A1"/>
<name>A0A2T3P0A1_9GAMM</name>
<dbReference type="OrthoDB" id="5813182at2"/>
<evidence type="ECO:0000256" key="1">
    <source>
        <dbReference type="SAM" id="Coils"/>
    </source>
</evidence>